<name>A0AAQ2IQ74_PSEO7</name>
<dbReference type="EMBL" id="PNEL01000097">
    <property type="protein sequence ID" value="TMN72296.1"/>
    <property type="molecule type" value="Genomic_DNA"/>
</dbReference>
<proteinExistence type="predicted"/>
<organism evidence="2 3">
    <name type="scientific">Pseudoalteromonas piscicida</name>
    <dbReference type="NCBI Taxonomy" id="43662"/>
    <lineage>
        <taxon>Bacteria</taxon>
        <taxon>Pseudomonadati</taxon>
        <taxon>Pseudomonadota</taxon>
        <taxon>Gammaproteobacteria</taxon>
        <taxon>Alteromonadales</taxon>
        <taxon>Pseudoalteromonadaceae</taxon>
        <taxon>Pseudoalteromonas</taxon>
    </lineage>
</organism>
<dbReference type="AlphaFoldDB" id="A0AAQ2IQ74"/>
<reference evidence="3" key="2">
    <citation type="submission" date="2019-06" db="EMBL/GenBank/DDBJ databases">
        <title>Co-occurence of chitin degradation, pigmentation and bioactivity in marine Pseudoalteromonas.</title>
        <authorList>
            <person name="Sonnenschein E.C."/>
            <person name="Bech P.K."/>
        </authorList>
    </citation>
    <scope>NUCLEOTIDE SEQUENCE [LARGE SCALE GENOMIC DNA]</scope>
    <source>
        <strain evidence="3">S1607</strain>
    </source>
</reference>
<accession>A0AAQ2IQ74</accession>
<gene>
    <name evidence="2" type="ORF">CWB74_22880</name>
</gene>
<evidence type="ECO:0000313" key="3">
    <source>
        <dbReference type="Proteomes" id="UP000305423"/>
    </source>
</evidence>
<sequence length="1259" mass="145299">MSELTYLDWREFEDLYYALDDQNARGDAEQILRLRDWFIGLCSFDPLTSLPESSNLSLVLQNIASNRVEEKELSQLNDRFSKIIQQVDLAVNEILFNPREKMVREHRFVPVPKVKHVDSKTIQWLSRQPGRNLREKMASSSKILAVVKNTSLDTSENRLFKHFLLRIERVFLARIETQSLVAEQPLYEELLSRIQYWLAQPDVKGIGYWRSLSPNNVLLRDKHYRKIWSSWQELRKLDETLLLDSKNSDQQLSTYIFWKILAYLSQHKEVKLVEQPILFKYDQLEITTVALIEGRVYLTGQPPHKLIIRLNNNLVRVQLGKKILQIKMVSRTIDVIDHSGTALASYMKSFSKVERLVAEVNRLLMGHEPNSLQQTTINKLVGHGSVNVEIGSLNTRIKTAGKKSYATPLRFLRQFWQHRDENYPVDCSLSTALQLGHDTETITCNHLWSNNNDSMLSVSIDSYVHSLKNLIGARPLTYLVPDYVNELGTEQLRRSLNLAFSDARPLPMSIASLLLWQRGKSFEKTDIRDGDLFFILDSSADNLYMIPVVAKIQDSYKKRLPEMKGVIWERHPPLRISGSSSMELVEKSLNKELFSAVEGLLSFDEVFEAVGSLSIVSNDGKWLDWPKSLKEKLTDIAKSNQLIKGEFLAESRRHAVSFDRVRMLSLTRTVKKPKWLEPWAWLNKSGSLVDCEDVIQNNMHFVDDGIFWRDHLPQLSTRTVVDGIERDFFFVKDVPPIQPVRGKEISIELDEKFVLSSGQNYYELPLFLGTSKERTKHSIRLESQAFPLTKNTECLLELSYTYGADQPYKLIFIPNERVNAEFRRVEARWTTSGNKAEVSSPTYPRIYAWEDFKNYSDGVKREPQDLLDWLEREFEKIVAIRDFVFSGDNGKRITINTRGSEWFTDRNGSRCCKFQHPRYGEIFIHQSNYEDFDSCQYEISLDIVRSNKGNWQARSITEAGLLPKESKYVFSNSYRFPMLTVWNNGNSLSDQLVPQKFKELAQQAVKAATQLLFNRSQREDLPFEIERELQQFLCYLHGDMPIEMANRLLAEIDKGDIRGSLAYQLPYALGTVHADWQKSLMKILMKLVGNRGLSASKALDILSIAAWREPYFIFGFKQKQVEHILDSLINALQFDNDTLKISDKAKPLRWNSLLRKLELLLALIRLRDSDEPEVSKMFTLESKTVNAVTKIVEEINTNHGAKLNKQLAQARAVKSRVKFELNKPDTMKNTPDILYALRLYLTGETGANLITISGVVDDA</sequence>
<dbReference type="RefSeq" id="WP_045964465.1">
    <property type="nucleotide sequence ID" value="NZ_JXXW01000034.1"/>
</dbReference>
<evidence type="ECO:0000259" key="1">
    <source>
        <dbReference type="Pfam" id="PF09823"/>
    </source>
</evidence>
<evidence type="ECO:0000313" key="2">
    <source>
        <dbReference type="EMBL" id="TMN72296.1"/>
    </source>
</evidence>
<comment type="caution">
    <text evidence="2">The sequence shown here is derived from an EMBL/GenBank/DDBJ whole genome shotgun (WGS) entry which is preliminary data.</text>
</comment>
<dbReference type="Proteomes" id="UP000305423">
    <property type="component" value="Unassembled WGS sequence"/>
</dbReference>
<dbReference type="InterPro" id="IPR018633">
    <property type="entry name" value="DUF2357"/>
</dbReference>
<dbReference type="Pfam" id="PF09823">
    <property type="entry name" value="DUF2357"/>
    <property type="match status" value="1"/>
</dbReference>
<feature type="domain" description="DUF2357" evidence="1">
    <location>
        <begin position="62"/>
        <end position="198"/>
    </location>
</feature>
<protein>
    <submittedName>
        <fullName evidence="2">DUF2357 domain-containing protein</fullName>
    </submittedName>
</protein>
<reference evidence="2 3" key="1">
    <citation type="submission" date="2017-12" db="EMBL/GenBank/DDBJ databases">
        <authorList>
            <person name="Paulsen S."/>
            <person name="Gram L.K."/>
        </authorList>
    </citation>
    <scope>NUCLEOTIDE SEQUENCE [LARGE SCALE GENOMIC DNA]</scope>
    <source>
        <strain evidence="2 3">S1607</strain>
    </source>
</reference>